<accession>A0A1X6MQ28</accession>
<dbReference type="OrthoDB" id="5987198at2759"/>
<dbReference type="AlphaFoldDB" id="A0A1X6MQ28"/>
<dbReference type="GeneID" id="36324701"/>
<evidence type="ECO:0000313" key="2">
    <source>
        <dbReference type="Proteomes" id="UP000194127"/>
    </source>
</evidence>
<name>A0A1X6MQ28_9APHY</name>
<proteinExistence type="predicted"/>
<keyword evidence="2" id="KW-1185">Reference proteome</keyword>
<reference evidence="1 2" key="1">
    <citation type="submission" date="2017-04" db="EMBL/GenBank/DDBJ databases">
        <title>Genome Sequence of the Model Brown-Rot Fungus Postia placenta SB12.</title>
        <authorList>
            <consortium name="DOE Joint Genome Institute"/>
            <person name="Gaskell J."/>
            <person name="Kersten P."/>
            <person name="Larrondo L.F."/>
            <person name="Canessa P."/>
            <person name="Martinez D."/>
            <person name="Hibbett D."/>
            <person name="Schmoll M."/>
            <person name="Kubicek C.P."/>
            <person name="Martinez A.T."/>
            <person name="Yadav J."/>
            <person name="Master E."/>
            <person name="Magnuson J.K."/>
            <person name="James T."/>
            <person name="Yaver D."/>
            <person name="Berka R."/>
            <person name="Labutti K."/>
            <person name="Lipzen A."/>
            <person name="Aerts A."/>
            <person name="Barry K."/>
            <person name="Henrissat B."/>
            <person name="Blanchette R."/>
            <person name="Grigoriev I."/>
            <person name="Cullen D."/>
        </authorList>
    </citation>
    <scope>NUCLEOTIDE SEQUENCE [LARGE SCALE GENOMIC DNA]</scope>
    <source>
        <strain evidence="1 2">MAD-698-R-SB12</strain>
    </source>
</reference>
<organism evidence="1 2">
    <name type="scientific">Postia placenta MAD-698-R-SB12</name>
    <dbReference type="NCBI Taxonomy" id="670580"/>
    <lineage>
        <taxon>Eukaryota</taxon>
        <taxon>Fungi</taxon>
        <taxon>Dikarya</taxon>
        <taxon>Basidiomycota</taxon>
        <taxon>Agaricomycotina</taxon>
        <taxon>Agaricomycetes</taxon>
        <taxon>Polyporales</taxon>
        <taxon>Adustoporiaceae</taxon>
        <taxon>Rhodonia</taxon>
    </lineage>
</organism>
<dbReference type="Proteomes" id="UP000194127">
    <property type="component" value="Unassembled WGS sequence"/>
</dbReference>
<gene>
    <name evidence="1" type="ORF">POSPLADRAFT_1049464</name>
</gene>
<sequence length="363" mass="42044">MGPEEEQAEIQSSQELFAQLGEGEKAWRDRQPFLQSRGYMLRPRYRPGWVPSWKGTNRHPIDFEDHIRLPIRRHLIDATRIEGGQIVYIKRVKTNDAESTIATLLRAPPLRDNPANHCVPILDLFEDDVDSSISYMVMPFLRLIDSPEFETVDNLIDCADQLLEISNDPDTDCTYRNILMEATALFPKSFHPVYDELLPDGYTPAPILSRICVPVKYYYVDFGISVFIPPDVHPKLAIGPHGRDKEVPELSETVPYDPFKVDIFILGNFFRRYFYDKFSNVDFFLPLIRSMTQEVPTSRPTAAEALAQWKTIRCRVSAVHRAWKPRAREDPWFARVGYDVYALFRTVYYGGRYIVERSSELQG</sequence>
<dbReference type="STRING" id="670580.A0A1X6MQ28"/>
<dbReference type="RefSeq" id="XP_024335017.1">
    <property type="nucleotide sequence ID" value="XM_024479751.1"/>
</dbReference>
<dbReference type="SUPFAM" id="SSF56112">
    <property type="entry name" value="Protein kinase-like (PK-like)"/>
    <property type="match status" value="1"/>
</dbReference>
<protein>
    <recommendedName>
        <fullName evidence="3">Protein kinase domain-containing protein</fullName>
    </recommendedName>
</protein>
<dbReference type="EMBL" id="KZ110605">
    <property type="protein sequence ID" value="OSX58223.1"/>
    <property type="molecule type" value="Genomic_DNA"/>
</dbReference>
<evidence type="ECO:0008006" key="3">
    <source>
        <dbReference type="Google" id="ProtNLM"/>
    </source>
</evidence>
<dbReference type="InterPro" id="IPR011009">
    <property type="entry name" value="Kinase-like_dom_sf"/>
</dbReference>
<evidence type="ECO:0000313" key="1">
    <source>
        <dbReference type="EMBL" id="OSX58223.1"/>
    </source>
</evidence>